<protein>
    <submittedName>
        <fullName evidence="3">Uncharacterized protein</fullName>
    </submittedName>
</protein>
<feature type="region of interest" description="Disordered" evidence="1">
    <location>
        <begin position="240"/>
        <end position="325"/>
    </location>
</feature>
<sequence>MQLTAAPALFIGLGARVFLDFLTNSVDAASPKRSILLGVWQGIGLHHTLTTYTEILPFAIAIVLAHSAIDFSFAGDYFKSICILLGVVAGGLCTEVLSNLIDNKLSETTKQSRDPSNRALKHLAEERQKLFQSTLDRETSQIARDEKFRQQLSDITSVGTDSELMRMNRSMTPLEREVARLRARASLADSERRRYKEERKWALEQGNEARASQMRWQVKKYTALMQSFNRQADEQLIEAANTRRGIRPTEAGVLQSRGGSSQETRSRRATEVDGSQSRGGSTQDTRSRRHTEAGVPQSRGGSSQETRSSKRQNTSSHSYPHVPPS</sequence>
<dbReference type="OrthoDB" id="3246365at2759"/>
<gene>
    <name evidence="3" type="ORF">BDV98DRAFT_567062</name>
</gene>
<feature type="compositionally biased region" description="Polar residues" evidence="1">
    <location>
        <begin position="299"/>
        <end position="318"/>
    </location>
</feature>
<proteinExistence type="predicted"/>
<dbReference type="Proteomes" id="UP000305067">
    <property type="component" value="Unassembled WGS sequence"/>
</dbReference>
<reference evidence="3 4" key="1">
    <citation type="journal article" date="2019" name="Nat. Ecol. Evol.">
        <title>Megaphylogeny resolves global patterns of mushroom evolution.</title>
        <authorList>
            <person name="Varga T."/>
            <person name="Krizsan K."/>
            <person name="Foldi C."/>
            <person name="Dima B."/>
            <person name="Sanchez-Garcia M."/>
            <person name="Sanchez-Ramirez S."/>
            <person name="Szollosi G.J."/>
            <person name="Szarkandi J.G."/>
            <person name="Papp V."/>
            <person name="Albert L."/>
            <person name="Andreopoulos W."/>
            <person name="Angelini C."/>
            <person name="Antonin V."/>
            <person name="Barry K.W."/>
            <person name="Bougher N.L."/>
            <person name="Buchanan P."/>
            <person name="Buyck B."/>
            <person name="Bense V."/>
            <person name="Catcheside P."/>
            <person name="Chovatia M."/>
            <person name="Cooper J."/>
            <person name="Damon W."/>
            <person name="Desjardin D."/>
            <person name="Finy P."/>
            <person name="Geml J."/>
            <person name="Haridas S."/>
            <person name="Hughes K."/>
            <person name="Justo A."/>
            <person name="Karasinski D."/>
            <person name="Kautmanova I."/>
            <person name="Kiss B."/>
            <person name="Kocsube S."/>
            <person name="Kotiranta H."/>
            <person name="LaButti K.M."/>
            <person name="Lechner B.E."/>
            <person name="Liimatainen K."/>
            <person name="Lipzen A."/>
            <person name="Lukacs Z."/>
            <person name="Mihaltcheva S."/>
            <person name="Morgado L.N."/>
            <person name="Niskanen T."/>
            <person name="Noordeloos M.E."/>
            <person name="Ohm R.A."/>
            <person name="Ortiz-Santana B."/>
            <person name="Ovrebo C."/>
            <person name="Racz N."/>
            <person name="Riley R."/>
            <person name="Savchenko A."/>
            <person name="Shiryaev A."/>
            <person name="Soop K."/>
            <person name="Spirin V."/>
            <person name="Szebenyi C."/>
            <person name="Tomsovsky M."/>
            <person name="Tulloss R.E."/>
            <person name="Uehling J."/>
            <person name="Grigoriev I.V."/>
            <person name="Vagvolgyi C."/>
            <person name="Papp T."/>
            <person name="Martin F.M."/>
            <person name="Miettinen O."/>
            <person name="Hibbett D.S."/>
            <person name="Nagy L.G."/>
        </authorList>
    </citation>
    <scope>NUCLEOTIDE SEQUENCE [LARGE SCALE GENOMIC DNA]</scope>
    <source>
        <strain evidence="3 4">CBS 309.79</strain>
    </source>
</reference>
<feature type="chain" id="PRO_5023096943" evidence="2">
    <location>
        <begin position="29"/>
        <end position="325"/>
    </location>
</feature>
<name>A0A5C3QJ04_9AGAR</name>
<feature type="compositionally biased region" description="Polar residues" evidence="1">
    <location>
        <begin position="273"/>
        <end position="284"/>
    </location>
</feature>
<organism evidence="3 4">
    <name type="scientific">Pterulicium gracile</name>
    <dbReference type="NCBI Taxonomy" id="1884261"/>
    <lineage>
        <taxon>Eukaryota</taxon>
        <taxon>Fungi</taxon>
        <taxon>Dikarya</taxon>
        <taxon>Basidiomycota</taxon>
        <taxon>Agaricomycotina</taxon>
        <taxon>Agaricomycetes</taxon>
        <taxon>Agaricomycetidae</taxon>
        <taxon>Agaricales</taxon>
        <taxon>Pleurotineae</taxon>
        <taxon>Pterulaceae</taxon>
        <taxon>Pterulicium</taxon>
    </lineage>
</organism>
<evidence type="ECO:0000313" key="4">
    <source>
        <dbReference type="Proteomes" id="UP000305067"/>
    </source>
</evidence>
<accession>A0A5C3QJ04</accession>
<keyword evidence="4" id="KW-1185">Reference proteome</keyword>
<dbReference type="AlphaFoldDB" id="A0A5C3QJ04"/>
<evidence type="ECO:0000256" key="2">
    <source>
        <dbReference type="SAM" id="SignalP"/>
    </source>
</evidence>
<evidence type="ECO:0000256" key="1">
    <source>
        <dbReference type="SAM" id="MobiDB-lite"/>
    </source>
</evidence>
<dbReference type="EMBL" id="ML178824">
    <property type="protein sequence ID" value="TFL01507.1"/>
    <property type="molecule type" value="Genomic_DNA"/>
</dbReference>
<evidence type="ECO:0000313" key="3">
    <source>
        <dbReference type="EMBL" id="TFL01507.1"/>
    </source>
</evidence>
<feature type="signal peptide" evidence="2">
    <location>
        <begin position="1"/>
        <end position="28"/>
    </location>
</feature>
<keyword evidence="2" id="KW-0732">Signal</keyword>